<dbReference type="RefSeq" id="WP_157590010.1">
    <property type="nucleotide sequence ID" value="NZ_WPIN01000021.1"/>
</dbReference>
<dbReference type="Proteomes" id="UP000436006">
    <property type="component" value="Unassembled WGS sequence"/>
</dbReference>
<feature type="signal peptide" evidence="1">
    <location>
        <begin position="1"/>
        <end position="17"/>
    </location>
</feature>
<evidence type="ECO:0000256" key="1">
    <source>
        <dbReference type="SAM" id="SignalP"/>
    </source>
</evidence>
<accession>A0A7K1SN40</accession>
<protein>
    <recommendedName>
        <fullName evidence="4">ZU5 domain-containing protein</fullName>
    </recommendedName>
</protein>
<dbReference type="AlphaFoldDB" id="A0A7K1SN40"/>
<keyword evidence="1" id="KW-0732">Signal</keyword>
<dbReference type="PROSITE" id="PS51257">
    <property type="entry name" value="PROKAR_LIPOPROTEIN"/>
    <property type="match status" value="1"/>
</dbReference>
<organism evidence="2 3">
    <name type="scientific">Spirosoma arboris</name>
    <dbReference type="NCBI Taxonomy" id="2682092"/>
    <lineage>
        <taxon>Bacteria</taxon>
        <taxon>Pseudomonadati</taxon>
        <taxon>Bacteroidota</taxon>
        <taxon>Cytophagia</taxon>
        <taxon>Cytophagales</taxon>
        <taxon>Cytophagaceae</taxon>
        <taxon>Spirosoma</taxon>
    </lineage>
</organism>
<gene>
    <name evidence="2" type="ORF">GO755_34575</name>
</gene>
<proteinExistence type="predicted"/>
<evidence type="ECO:0000313" key="3">
    <source>
        <dbReference type="Proteomes" id="UP000436006"/>
    </source>
</evidence>
<reference evidence="2 3" key="1">
    <citation type="submission" date="2019-12" db="EMBL/GenBank/DDBJ databases">
        <title>Spirosoma sp. HMF4905 genome sequencing and assembly.</title>
        <authorList>
            <person name="Kang H."/>
            <person name="Cha I."/>
            <person name="Kim H."/>
            <person name="Joh K."/>
        </authorList>
    </citation>
    <scope>NUCLEOTIDE SEQUENCE [LARGE SCALE GENOMIC DNA]</scope>
    <source>
        <strain evidence="2 3">HMF4905</strain>
    </source>
</reference>
<sequence>MKLTKFLSFLILSGFFACQKPTDAVNPTDPAPSVPKDTTTIQGVVYDKGTPVGEPVRKAIGPEGGTLASADGTLTLTIPAGAVAKTTTFTVQPVTPTLPGLIGGLSFRLLPEGQTFAQPVKLQYHYDTTSLDGTSSQLLFMAYQGSDGYWKALTNTELDESAQTLTVTTKHFSDWGAFAEYYMTVNPYEVMPGQSAKFTISMYDIKLNKDSGVENAEEVFLAQQHALQDPGNIRNWQLFGPGGFNVDASRVSGTYLAAANVVQGYATVTVEIYNFLPPSQQPRKGAAGKAIIKRAIHIGGTYFRAIFDGQTYDCDNFGLIDTGEGYLIQGNLTNTKGLSLNLHVQSIQVGSYPFYQGGADNEEHINGKAIVATVDLLNPQPSSYHSYYYDCNNDVASPGHVTITKVEQVNGQTIVTGSYTATLYQVKGFCPDQTVSKKEVQAEFRAVEF</sequence>
<evidence type="ECO:0008006" key="4">
    <source>
        <dbReference type="Google" id="ProtNLM"/>
    </source>
</evidence>
<dbReference type="Gene3D" id="2.60.220.30">
    <property type="match status" value="1"/>
</dbReference>
<keyword evidence="3" id="KW-1185">Reference proteome</keyword>
<evidence type="ECO:0000313" key="2">
    <source>
        <dbReference type="EMBL" id="MVM35201.1"/>
    </source>
</evidence>
<name>A0A7K1SN40_9BACT</name>
<comment type="caution">
    <text evidence="2">The sequence shown here is derived from an EMBL/GenBank/DDBJ whole genome shotgun (WGS) entry which is preliminary data.</text>
</comment>
<feature type="chain" id="PRO_5029765744" description="ZU5 domain-containing protein" evidence="1">
    <location>
        <begin position="18"/>
        <end position="449"/>
    </location>
</feature>
<dbReference type="EMBL" id="WPIN01000021">
    <property type="protein sequence ID" value="MVM35201.1"/>
    <property type="molecule type" value="Genomic_DNA"/>
</dbReference>